<reference evidence="3" key="2">
    <citation type="submission" date="2025-08" db="UniProtKB">
        <authorList>
            <consortium name="RefSeq"/>
        </authorList>
    </citation>
    <scope>IDENTIFICATION</scope>
</reference>
<proteinExistence type="predicted"/>
<accession>A0ABM3X566</accession>
<sequence>MAARSDSRQKKLRGLGSRNSKGLELYTLRSLVPLSSISHTLSGNYGKGSTVYSGQNLDYVPWQRTKQKIKSSSLPSIQNGYKKSNMKTLTNFQAGLNSRPTMLATNQQRNAREPNRGKLDPGKTQAKIRLMRCMVRSRRTSFQELCNHEQLLIRLSEDLVKDIQDIEDSSALKVREMLQHQDILATIMDILEYSNKKKLEELTAEFEDWKEKEESKMKYLEQQLEQLNAKIQKTQEEVNFLSTYMDHEYPVKSVQISTLARKLQQIKDRQQDELDDLSEMRRKVLGSVSRQIHMKKQRRLNFVVEKALAPHQEALLQRTRDTQYLLEHTKRFREIVDRFEKEIPVLKASVEQLEVQVMDPREVIFADVLLRRPKCTPDMEVTLNIPVEELLPF</sequence>
<feature type="coiled-coil region" evidence="1">
    <location>
        <begin position="210"/>
        <end position="283"/>
    </location>
</feature>
<name>A0ABM3X566_ERIEU</name>
<evidence type="ECO:0000313" key="3">
    <source>
        <dbReference type="RefSeq" id="XP_060043969.1"/>
    </source>
</evidence>
<dbReference type="RefSeq" id="XP_060043969.1">
    <property type="nucleotide sequence ID" value="XM_060187986.1"/>
</dbReference>
<keyword evidence="2" id="KW-1185">Reference proteome</keyword>
<dbReference type="Pfam" id="PF15397">
    <property type="entry name" value="DUF4618"/>
    <property type="match status" value="1"/>
</dbReference>
<dbReference type="InterPro" id="IPR029236">
    <property type="entry name" value="DUF4618"/>
</dbReference>
<evidence type="ECO:0000256" key="1">
    <source>
        <dbReference type="SAM" id="Coils"/>
    </source>
</evidence>
<dbReference type="PANTHER" id="PTHR28574:SF1">
    <property type="entry name" value="RIKEN CDNA 6820408C15 GENE"/>
    <property type="match status" value="1"/>
</dbReference>
<dbReference type="Proteomes" id="UP001652624">
    <property type="component" value="Chromosome 1"/>
</dbReference>
<dbReference type="PANTHER" id="PTHR28574">
    <property type="entry name" value="RIKEN CDNA 6820408C15"/>
    <property type="match status" value="1"/>
</dbReference>
<protein>
    <submittedName>
        <fullName evidence="3">Uncharacterized protein C20orf96 homolog isoform X2</fullName>
    </submittedName>
</protein>
<keyword evidence="1" id="KW-0175">Coiled coil</keyword>
<gene>
    <name evidence="3" type="primary">C1H20orf96</name>
</gene>
<reference evidence="2" key="1">
    <citation type="submission" date="2025-05" db="UniProtKB">
        <authorList>
            <consortium name="RefSeq"/>
        </authorList>
    </citation>
    <scope>NUCLEOTIDE SEQUENCE [LARGE SCALE GENOMIC DNA]</scope>
</reference>
<dbReference type="GeneID" id="103113531"/>
<evidence type="ECO:0000313" key="2">
    <source>
        <dbReference type="Proteomes" id="UP001652624"/>
    </source>
</evidence>
<organism evidence="2 3">
    <name type="scientific">Erinaceus europaeus</name>
    <name type="common">Western European hedgehog</name>
    <dbReference type="NCBI Taxonomy" id="9365"/>
    <lineage>
        <taxon>Eukaryota</taxon>
        <taxon>Metazoa</taxon>
        <taxon>Chordata</taxon>
        <taxon>Craniata</taxon>
        <taxon>Vertebrata</taxon>
        <taxon>Euteleostomi</taxon>
        <taxon>Mammalia</taxon>
        <taxon>Eutheria</taxon>
        <taxon>Laurasiatheria</taxon>
        <taxon>Eulipotyphla</taxon>
        <taxon>Erinaceidae</taxon>
        <taxon>Erinaceinae</taxon>
        <taxon>Erinaceus</taxon>
    </lineage>
</organism>